<organism evidence="6 7">
    <name type="scientific">Vibrio variabilis</name>
    <dbReference type="NCBI Taxonomy" id="990271"/>
    <lineage>
        <taxon>Bacteria</taxon>
        <taxon>Pseudomonadati</taxon>
        <taxon>Pseudomonadota</taxon>
        <taxon>Gammaproteobacteria</taxon>
        <taxon>Vibrionales</taxon>
        <taxon>Vibrionaceae</taxon>
        <taxon>Vibrio</taxon>
    </lineage>
</organism>
<dbReference type="EMBL" id="BBMS01000020">
    <property type="protein sequence ID" value="GAL26682.1"/>
    <property type="molecule type" value="Genomic_DNA"/>
</dbReference>
<keyword evidence="6" id="KW-0547">Nucleotide-binding</keyword>
<evidence type="ECO:0000256" key="2">
    <source>
        <dbReference type="ARBA" id="ARBA00022692"/>
    </source>
</evidence>
<dbReference type="Pfam" id="PF00664">
    <property type="entry name" value="ABC_membrane"/>
    <property type="match status" value="1"/>
</dbReference>
<comment type="subcellular location">
    <subcellularLocation>
        <location evidence="1">Cell membrane</location>
        <topology evidence="1">Multi-pass membrane protein</topology>
    </subcellularLocation>
</comment>
<dbReference type="GO" id="GO:0005524">
    <property type="term" value="F:ATP binding"/>
    <property type="evidence" value="ECO:0007669"/>
    <property type="project" value="UniProtKB-KW"/>
</dbReference>
<dbReference type="PROSITE" id="PS50929">
    <property type="entry name" value="ABC_TM1F"/>
    <property type="match status" value="1"/>
</dbReference>
<evidence type="ECO:0000313" key="6">
    <source>
        <dbReference type="EMBL" id="GAL26682.1"/>
    </source>
</evidence>
<evidence type="ECO:0000259" key="5">
    <source>
        <dbReference type="PROSITE" id="PS50929"/>
    </source>
</evidence>
<feature type="domain" description="ABC transmembrane type-1" evidence="5">
    <location>
        <begin position="1"/>
        <end position="103"/>
    </location>
</feature>
<keyword evidence="6" id="KW-0067">ATP-binding</keyword>
<evidence type="ECO:0000313" key="7">
    <source>
        <dbReference type="Proteomes" id="UP000029223"/>
    </source>
</evidence>
<keyword evidence="4" id="KW-0472">Membrane</keyword>
<evidence type="ECO:0000256" key="1">
    <source>
        <dbReference type="ARBA" id="ARBA00004651"/>
    </source>
</evidence>
<accession>A0ABQ0JD41</accession>
<dbReference type="InterPro" id="IPR036640">
    <property type="entry name" value="ABC1_TM_sf"/>
</dbReference>
<dbReference type="SUPFAM" id="SSF90123">
    <property type="entry name" value="ABC transporter transmembrane region"/>
    <property type="match status" value="1"/>
</dbReference>
<reference evidence="7" key="1">
    <citation type="submission" date="2014-09" db="EMBL/GenBank/DDBJ databases">
        <title>Vibrio variabilis JCM 19239. (C206) whole genome shotgun sequence.</title>
        <authorList>
            <person name="Sawabe T."/>
            <person name="Meirelles P."/>
            <person name="Nakanishi M."/>
            <person name="Sayaka M."/>
            <person name="Hattori M."/>
            <person name="Ohkuma M."/>
        </authorList>
    </citation>
    <scope>NUCLEOTIDE SEQUENCE [LARGE SCALE GENOMIC DNA]</scope>
    <source>
        <strain evidence="7">JCM 19239</strain>
    </source>
</reference>
<dbReference type="Proteomes" id="UP000029223">
    <property type="component" value="Unassembled WGS sequence"/>
</dbReference>
<dbReference type="Gene3D" id="1.20.1560.10">
    <property type="entry name" value="ABC transporter type 1, transmembrane domain"/>
    <property type="match status" value="1"/>
</dbReference>
<protein>
    <submittedName>
        <fullName evidence="6">ATP-binding protein of ABC transporter</fullName>
    </submittedName>
</protein>
<gene>
    <name evidence="6" type="ORF">JCM19239_184</name>
</gene>
<proteinExistence type="predicted"/>
<dbReference type="InterPro" id="IPR011527">
    <property type="entry name" value="ABC1_TM_dom"/>
</dbReference>
<name>A0ABQ0JD41_9VIBR</name>
<evidence type="ECO:0000256" key="3">
    <source>
        <dbReference type="ARBA" id="ARBA00022989"/>
    </source>
</evidence>
<keyword evidence="3" id="KW-1133">Transmembrane helix</keyword>
<sequence length="122" mass="13796">MSYLSAIDLIKSQQMSAWVQAETDQLNKKLLNCQMKLTRIQVFYMPVLDYANNVMKILILGLGGYMLMQQELTLGEITAFFDLLSAAVDAANGAWQNRNHLSARYGWYHKCANHPQCGHPGD</sequence>
<keyword evidence="2" id="KW-0812">Transmembrane</keyword>
<evidence type="ECO:0000256" key="4">
    <source>
        <dbReference type="ARBA" id="ARBA00023136"/>
    </source>
</evidence>
<comment type="caution">
    <text evidence="6">The sequence shown here is derived from an EMBL/GenBank/DDBJ whole genome shotgun (WGS) entry which is preliminary data.</text>
</comment>
<reference evidence="7" key="2">
    <citation type="submission" date="2014-09" db="EMBL/GenBank/DDBJ databases">
        <authorList>
            <consortium name="NBRP consortium"/>
            <person name="Sawabe T."/>
            <person name="Meirelles P."/>
            <person name="Nakanishi M."/>
            <person name="Sayaka M."/>
            <person name="Hattori M."/>
            <person name="Ohkuma M."/>
        </authorList>
    </citation>
    <scope>NUCLEOTIDE SEQUENCE [LARGE SCALE GENOMIC DNA]</scope>
    <source>
        <strain evidence="7">JCM 19239</strain>
    </source>
</reference>
<keyword evidence="7" id="KW-1185">Reference proteome</keyword>